<dbReference type="VEuPathDB" id="FungiDB:LEMA_uP031890.1"/>
<dbReference type="GeneID" id="13281845"/>
<evidence type="ECO:0000313" key="1">
    <source>
        <dbReference type="EMBL" id="CBX96037.1"/>
    </source>
</evidence>
<organism evidence="2">
    <name type="scientific">Leptosphaeria maculans (strain JN3 / isolate v23.1.3 / race Av1-4-5-6-7-8)</name>
    <name type="common">Blackleg fungus</name>
    <name type="synonym">Phoma lingam</name>
    <dbReference type="NCBI Taxonomy" id="985895"/>
    <lineage>
        <taxon>Eukaryota</taxon>
        <taxon>Fungi</taxon>
        <taxon>Dikarya</taxon>
        <taxon>Ascomycota</taxon>
        <taxon>Pezizomycotina</taxon>
        <taxon>Dothideomycetes</taxon>
        <taxon>Pleosporomycetidae</taxon>
        <taxon>Pleosporales</taxon>
        <taxon>Pleosporineae</taxon>
        <taxon>Leptosphaeriaceae</taxon>
        <taxon>Plenodomus</taxon>
        <taxon>Plenodomus lingam/Leptosphaeria maculans species complex</taxon>
    </lineage>
</organism>
<dbReference type="InParanoid" id="E4ZWR1"/>
<dbReference type="HOGENOM" id="CLU_2441261_0_0_1"/>
<dbReference type="Proteomes" id="UP000002668">
    <property type="component" value="Genome"/>
</dbReference>
<gene>
    <name evidence="1" type="ORF">LEMA_uP031890.1</name>
</gene>
<evidence type="ECO:0000313" key="2">
    <source>
        <dbReference type="Proteomes" id="UP000002668"/>
    </source>
</evidence>
<keyword evidence="2" id="KW-1185">Reference proteome</keyword>
<name>E4ZWR1_LEPMJ</name>
<proteinExistence type="predicted"/>
<dbReference type="EMBL" id="FP929127">
    <property type="protein sequence ID" value="CBX96037.1"/>
    <property type="molecule type" value="Genomic_DNA"/>
</dbReference>
<dbReference type="RefSeq" id="XP_003839516.1">
    <property type="nucleotide sequence ID" value="XM_003839468.1"/>
</dbReference>
<dbReference type="AlphaFoldDB" id="E4ZWR1"/>
<protein>
    <submittedName>
        <fullName evidence="1">Predicted protein</fullName>
    </submittedName>
</protein>
<sequence>MSKASLPSSKEEAGSQTECRDINKRCDILVDLGVGREHEFAPREVIPPIFTPNHSWVAEGTNIANSEAGCRAMFPLSVTPRTTGIMDQRA</sequence>
<reference evidence="2" key="1">
    <citation type="journal article" date="2011" name="Nat. Commun.">
        <title>Effector diversification within compartments of the Leptosphaeria maculans genome affected by Repeat-Induced Point mutations.</title>
        <authorList>
            <person name="Rouxel T."/>
            <person name="Grandaubert J."/>
            <person name="Hane J.K."/>
            <person name="Hoede C."/>
            <person name="van de Wouw A.P."/>
            <person name="Couloux A."/>
            <person name="Dominguez V."/>
            <person name="Anthouard V."/>
            <person name="Bally P."/>
            <person name="Bourras S."/>
            <person name="Cozijnsen A.J."/>
            <person name="Ciuffetti L.M."/>
            <person name="Degrave A."/>
            <person name="Dilmaghani A."/>
            <person name="Duret L."/>
            <person name="Fudal I."/>
            <person name="Goodwin S.B."/>
            <person name="Gout L."/>
            <person name="Glaser N."/>
            <person name="Linglin J."/>
            <person name="Kema G.H.J."/>
            <person name="Lapalu N."/>
            <person name="Lawrence C.B."/>
            <person name="May K."/>
            <person name="Meyer M."/>
            <person name="Ollivier B."/>
            <person name="Poulain J."/>
            <person name="Schoch C.L."/>
            <person name="Simon A."/>
            <person name="Spatafora J.W."/>
            <person name="Stachowiak A."/>
            <person name="Turgeon B.G."/>
            <person name="Tyler B.M."/>
            <person name="Vincent D."/>
            <person name="Weissenbach J."/>
            <person name="Amselem J."/>
            <person name="Quesneville H."/>
            <person name="Oliver R.P."/>
            <person name="Wincker P."/>
            <person name="Balesdent M.-H."/>
            <person name="Howlett B.J."/>
        </authorList>
    </citation>
    <scope>NUCLEOTIDE SEQUENCE [LARGE SCALE GENOMIC DNA]</scope>
    <source>
        <strain evidence="2">JN3 / isolate v23.1.3 / race Av1-4-5-6-7-8</strain>
    </source>
</reference>
<accession>E4ZWR1</accession>